<dbReference type="Proteomes" id="UP001500620">
    <property type="component" value="Unassembled WGS sequence"/>
</dbReference>
<name>A0ABP8DSI7_9ACTN</name>
<accession>A0ABP8DSI7</accession>
<evidence type="ECO:0000256" key="2">
    <source>
        <dbReference type="SAM" id="Phobius"/>
    </source>
</evidence>
<feature type="region of interest" description="Disordered" evidence="1">
    <location>
        <begin position="1"/>
        <end position="43"/>
    </location>
</feature>
<evidence type="ECO:0000256" key="1">
    <source>
        <dbReference type="SAM" id="MobiDB-lite"/>
    </source>
</evidence>
<feature type="transmembrane region" description="Helical" evidence="2">
    <location>
        <begin position="48"/>
        <end position="68"/>
    </location>
</feature>
<gene>
    <name evidence="3" type="ORF">GCM10022255_101690</name>
</gene>
<dbReference type="RefSeq" id="WP_380138345.1">
    <property type="nucleotide sequence ID" value="NZ_JBHTFY010000001.1"/>
</dbReference>
<organism evidence="3 4">
    <name type="scientific">Dactylosporangium darangshiense</name>
    <dbReference type="NCBI Taxonomy" id="579108"/>
    <lineage>
        <taxon>Bacteria</taxon>
        <taxon>Bacillati</taxon>
        <taxon>Actinomycetota</taxon>
        <taxon>Actinomycetes</taxon>
        <taxon>Micromonosporales</taxon>
        <taxon>Micromonosporaceae</taxon>
        <taxon>Dactylosporangium</taxon>
    </lineage>
</organism>
<evidence type="ECO:0000313" key="3">
    <source>
        <dbReference type="EMBL" id="GAA4262812.1"/>
    </source>
</evidence>
<keyword evidence="2" id="KW-0812">Transmembrane</keyword>
<protein>
    <submittedName>
        <fullName evidence="3">Uncharacterized protein</fullName>
    </submittedName>
</protein>
<reference evidence="4" key="1">
    <citation type="journal article" date="2019" name="Int. J. Syst. Evol. Microbiol.">
        <title>The Global Catalogue of Microorganisms (GCM) 10K type strain sequencing project: providing services to taxonomists for standard genome sequencing and annotation.</title>
        <authorList>
            <consortium name="The Broad Institute Genomics Platform"/>
            <consortium name="The Broad Institute Genome Sequencing Center for Infectious Disease"/>
            <person name="Wu L."/>
            <person name="Ma J."/>
        </authorList>
    </citation>
    <scope>NUCLEOTIDE SEQUENCE [LARGE SCALE GENOMIC DNA]</scope>
    <source>
        <strain evidence="4">JCM 17441</strain>
    </source>
</reference>
<keyword evidence="2" id="KW-1133">Transmembrane helix</keyword>
<comment type="caution">
    <text evidence="3">The sequence shown here is derived from an EMBL/GenBank/DDBJ whole genome shotgun (WGS) entry which is preliminary data.</text>
</comment>
<sequence>MPFSAGHQPPLPTGRRVPIPLVPAHLRPPAATTAPSGADGPRGTRRRVVLSATVAAVAVLAIAAAFVVRASSGPGPDDVVREFFAALSAHDPTRLLADPCQHNPLCAPDALRAGYQAPQDVTIGTDTGTSTDRNVAVTYTLGGRRFTDRVDLRSTRRGTFGGRDWFMTSWPGATLTLPDQTPAPITLAAAQLPTKQPGPRAATLWAPPGLYTLTRPATTLLLAVQQQLTVTSGPPITINPGTTLAPGITETVERLVRDRIDACAAKHSFSPTLDATARGWHSCPMSYLERYAITDDPAWTVQRYPTLHLDPAADGAITVTTASPGRAVIGYRWTTSVVEPRTWTDATDTIDLTVTGQVTAPNGTPEWQPA</sequence>
<keyword evidence="4" id="KW-1185">Reference proteome</keyword>
<keyword evidence="2" id="KW-0472">Membrane</keyword>
<dbReference type="EMBL" id="BAABAT010000055">
    <property type="protein sequence ID" value="GAA4262812.1"/>
    <property type="molecule type" value="Genomic_DNA"/>
</dbReference>
<evidence type="ECO:0000313" key="4">
    <source>
        <dbReference type="Proteomes" id="UP001500620"/>
    </source>
</evidence>
<proteinExistence type="predicted"/>